<evidence type="ECO:0000259" key="1">
    <source>
        <dbReference type="Pfam" id="PF04773"/>
    </source>
</evidence>
<dbReference type="Pfam" id="PF16344">
    <property type="entry name" value="FecR_C"/>
    <property type="match status" value="1"/>
</dbReference>
<dbReference type="RefSeq" id="WP_111590717.1">
    <property type="nucleotide sequence ID" value="NZ_QLMA01000001.1"/>
</dbReference>
<dbReference type="PANTHER" id="PTHR30273">
    <property type="entry name" value="PERIPLASMIC SIGNAL SENSOR AND SIGMA FACTOR ACTIVATOR FECR-RELATED"/>
    <property type="match status" value="1"/>
</dbReference>
<feature type="domain" description="FecR protein" evidence="1">
    <location>
        <begin position="178"/>
        <end position="266"/>
    </location>
</feature>
<dbReference type="PIRSF" id="PIRSF018266">
    <property type="entry name" value="FecR"/>
    <property type="match status" value="1"/>
</dbReference>
<dbReference type="Pfam" id="PF04773">
    <property type="entry name" value="FecR"/>
    <property type="match status" value="1"/>
</dbReference>
<dbReference type="OrthoDB" id="1099963at2"/>
<dbReference type="EMBL" id="QLMA01000001">
    <property type="protein sequence ID" value="RAJ88063.1"/>
    <property type="molecule type" value="Genomic_DNA"/>
</dbReference>
<protein>
    <submittedName>
        <fullName evidence="3">FecR protein</fullName>
    </submittedName>
</protein>
<evidence type="ECO:0000259" key="2">
    <source>
        <dbReference type="Pfam" id="PF16344"/>
    </source>
</evidence>
<gene>
    <name evidence="3" type="ORF">CLV59_101828</name>
</gene>
<evidence type="ECO:0000313" key="3">
    <source>
        <dbReference type="EMBL" id="RAJ88063.1"/>
    </source>
</evidence>
<keyword evidence="4" id="KW-1185">Reference proteome</keyword>
<dbReference type="GO" id="GO:0016989">
    <property type="term" value="F:sigma factor antagonist activity"/>
    <property type="evidence" value="ECO:0007669"/>
    <property type="project" value="TreeGrafter"/>
</dbReference>
<dbReference type="InterPro" id="IPR006860">
    <property type="entry name" value="FecR"/>
</dbReference>
<dbReference type="Proteomes" id="UP000249819">
    <property type="component" value="Unassembled WGS sequence"/>
</dbReference>
<dbReference type="Gene3D" id="2.60.120.1440">
    <property type="match status" value="1"/>
</dbReference>
<dbReference type="PANTHER" id="PTHR30273:SF2">
    <property type="entry name" value="PROTEIN FECR"/>
    <property type="match status" value="1"/>
</dbReference>
<accession>A0A327WBU6</accession>
<reference evidence="3 4" key="1">
    <citation type="submission" date="2018-06" db="EMBL/GenBank/DDBJ databases">
        <title>Genomic Encyclopedia of Archaeal and Bacterial Type Strains, Phase II (KMG-II): from individual species to whole genera.</title>
        <authorList>
            <person name="Goeker M."/>
        </authorList>
    </citation>
    <scope>NUCLEOTIDE SEQUENCE [LARGE SCALE GENOMIC DNA]</scope>
    <source>
        <strain evidence="3 4">DSM 29821</strain>
    </source>
</reference>
<dbReference type="Gene3D" id="3.55.50.30">
    <property type="match status" value="1"/>
</dbReference>
<comment type="caution">
    <text evidence="3">The sequence shown here is derived from an EMBL/GenBank/DDBJ whole genome shotgun (WGS) entry which is preliminary data.</text>
</comment>
<feature type="domain" description="Protein FecR C-terminal" evidence="2">
    <location>
        <begin position="309"/>
        <end position="375"/>
    </location>
</feature>
<dbReference type="AlphaFoldDB" id="A0A327WBU6"/>
<proteinExistence type="predicted"/>
<dbReference type="InterPro" id="IPR032508">
    <property type="entry name" value="FecR_C"/>
</dbReference>
<dbReference type="InterPro" id="IPR012373">
    <property type="entry name" value="Ferrdict_sens_TM"/>
</dbReference>
<organism evidence="3 4">
    <name type="scientific">Chitinophaga dinghuensis</name>
    <dbReference type="NCBI Taxonomy" id="1539050"/>
    <lineage>
        <taxon>Bacteria</taxon>
        <taxon>Pseudomonadati</taxon>
        <taxon>Bacteroidota</taxon>
        <taxon>Chitinophagia</taxon>
        <taxon>Chitinophagales</taxon>
        <taxon>Chitinophagaceae</taxon>
        <taxon>Chitinophaga</taxon>
    </lineage>
</organism>
<sequence>MTREELFLLAEKVASGTASDMELMQYNQVFHAFRAEENWNEALLGNKQEMETAIRKRLQPILEKRRVPNLQPFYKWAAAAMVAAMMTTGYFYFRTERAVLAPQAERFHNDIPAPAGNHAVLTLSNGRQILLDSASNGLLAQQGTVTVSMAANGQIIYNGTDQVSNVNTVQVPQGSRPLAMVLSDGTKVWIDAGSSLTYPTVFTGKSRVVTVTGQAFFDVTPNSHEPFLVKNSMDSSTVDVLGTSFNIRAFHDEHIVKLTLLDGAVKFNTTKTTQLLHPGQQAAAAANGAIQLTAIADLKAITAWKEGLFYFNGTDIPTIMSELQRYYNVEVVYQTDVRDFFVAKIPRDVPVSQLLNLLEMTNLVHFKIDGRRITVIK</sequence>
<evidence type="ECO:0000313" key="4">
    <source>
        <dbReference type="Proteomes" id="UP000249819"/>
    </source>
</evidence>
<name>A0A327WBU6_9BACT</name>